<dbReference type="Proteomes" id="UP000297192">
    <property type="component" value="Segment"/>
</dbReference>
<reference evidence="3" key="2">
    <citation type="journal article" date="2017" name="Sci. Rep.">
        <title>Characterization of a new member of Iridoviridae, Shrimp hemocyte iridescent virus (SHIV), found in white leg shrimp (Litopenaeus vannamei).</title>
        <authorList>
            <person name="Qiu L."/>
            <person name="Chen M.M."/>
            <person name="Wan X.Y."/>
            <person name="Li C."/>
            <person name="Zhang Q.L."/>
            <person name="Wang R.Y."/>
            <person name="Cheng D.Y."/>
            <person name="Dong X."/>
            <person name="Yang B."/>
            <person name="Wang X.H."/>
            <person name="Xiang J.H."/>
            <person name="Huang J."/>
        </authorList>
    </citation>
    <scope>NUCLEOTIDE SEQUENCE [LARGE SCALE GENOMIC DNA]</scope>
    <source>
        <strain evidence="3">20141215</strain>
    </source>
</reference>
<dbReference type="GeneID" id="65099917"/>
<proteinExistence type="predicted"/>
<reference evidence="3" key="1">
    <citation type="journal article" date="2017" name="Arch. Virol.">
        <title>Complete genome sequence of shrimp hemocyte iridescent virus (SHIV) isolated from white leg shrimp, Litopenaeus vannamei.</title>
        <authorList>
            <person name="Qiu L."/>
            <person name="Chen M.M."/>
            <person name="Wang R.Y."/>
            <person name="Wan X.Y."/>
            <person name="Li C."/>
            <person name="Zhang Q.L."/>
            <person name="Dong X."/>
            <person name="Yang B."/>
            <person name="Xiang J.H."/>
            <person name="Huang J."/>
        </authorList>
    </citation>
    <scope>NUCLEOTIDE SEQUENCE [LARGE SCALE GENOMIC DNA]</scope>
    <source>
        <strain evidence="3">20141215</strain>
    </source>
</reference>
<accession>A0A291B0Z7</accession>
<feature type="transmembrane region" description="Helical" evidence="2">
    <location>
        <begin position="6"/>
        <end position="27"/>
    </location>
</feature>
<evidence type="ECO:0000313" key="3">
    <source>
        <dbReference type="EMBL" id="ATE87154.1"/>
    </source>
</evidence>
<name>A0A291B0Z7_9VIRU</name>
<protein>
    <submittedName>
        <fullName evidence="3">Uncharacterized protein</fullName>
    </submittedName>
</protein>
<dbReference type="RefSeq" id="YP_010084897.1">
    <property type="nucleotide sequence ID" value="NC_055165.1"/>
</dbReference>
<feature type="region of interest" description="Disordered" evidence="1">
    <location>
        <begin position="172"/>
        <end position="213"/>
    </location>
</feature>
<keyword evidence="2" id="KW-1133">Transmembrane helix</keyword>
<evidence type="ECO:0000313" key="4">
    <source>
        <dbReference type="Proteomes" id="UP000297192"/>
    </source>
</evidence>
<evidence type="ECO:0000256" key="1">
    <source>
        <dbReference type="SAM" id="MobiDB-lite"/>
    </source>
</evidence>
<gene>
    <name evidence="3" type="primary">145L</name>
</gene>
<organism evidence="3">
    <name type="scientific">Shrimp hemocyte iridescent virus</name>
    <dbReference type="NCBI Taxonomy" id="2039780"/>
    <lineage>
        <taxon>Viruses</taxon>
        <taxon>Varidnaviria</taxon>
        <taxon>Bamfordvirae</taxon>
        <taxon>Nucleocytoviricota</taxon>
        <taxon>Megaviricetes</taxon>
        <taxon>Pimascovirales</taxon>
        <taxon>Pimascovirales incertae sedis</taxon>
        <taxon>Iridoviridae</taxon>
        <taxon>Betairidovirinae</taxon>
        <taxon>Decapodiridovirus</taxon>
        <taxon>Decapodiridovirus litopenaeus1</taxon>
        <taxon>Decapod iridescent virus 1</taxon>
    </lineage>
</organism>
<sequence>MFAEAVYFIFTFINVFVFTHVYAPFIFESISHQITTYKAMKGCIKNTQLTILFMLFMYKMKICGFFSRKINSYKQWVNETCTHLGGGRYLLRHEINGEDVMIIVKRREDKVSDVLDEDYTESYTDEVKPFFIFEQDEFTPDVLCLEKPLVVHTESGDIINCIPLVREDEPVKECFTDHESSDDEEVSDESDDEKSDDDSSSEDEPSQDEIDLD</sequence>
<evidence type="ECO:0000256" key="2">
    <source>
        <dbReference type="SAM" id="Phobius"/>
    </source>
</evidence>
<feature type="transmembrane region" description="Helical" evidence="2">
    <location>
        <begin position="48"/>
        <end position="67"/>
    </location>
</feature>
<keyword evidence="2" id="KW-0812">Transmembrane</keyword>
<keyword evidence="4" id="KW-1185">Reference proteome</keyword>
<dbReference type="KEGG" id="vg:65099917"/>
<dbReference type="EMBL" id="MF599468">
    <property type="protein sequence ID" value="ATE87154.1"/>
    <property type="molecule type" value="Genomic_DNA"/>
</dbReference>
<keyword evidence="2" id="KW-0472">Membrane</keyword>
<feature type="compositionally biased region" description="Acidic residues" evidence="1">
    <location>
        <begin position="180"/>
        <end position="213"/>
    </location>
</feature>